<dbReference type="GO" id="GO:0046872">
    <property type="term" value="F:metal ion binding"/>
    <property type="evidence" value="ECO:0007669"/>
    <property type="project" value="UniProtKB-UniRule"/>
</dbReference>
<evidence type="ECO:0000259" key="15">
    <source>
        <dbReference type="SMART" id="SM00478"/>
    </source>
</evidence>
<comment type="cofactor">
    <cofactor evidence="14">
        <name>[4Fe-4S] cluster</name>
        <dbReference type="ChEBI" id="CHEBI:49883"/>
    </cofactor>
    <text evidence="14">Binds 1 [4Fe-4S] cluster.</text>
</comment>
<dbReference type="GO" id="GO:0035485">
    <property type="term" value="F:adenine/guanine mispair binding"/>
    <property type="evidence" value="ECO:0007669"/>
    <property type="project" value="TreeGrafter"/>
</dbReference>
<evidence type="ECO:0000256" key="12">
    <source>
        <dbReference type="ARBA" id="ARBA00023204"/>
    </source>
</evidence>
<dbReference type="SMART" id="SM00478">
    <property type="entry name" value="ENDO3c"/>
    <property type="match status" value="1"/>
</dbReference>
<protein>
    <recommendedName>
        <fullName evidence="5 14">Adenine DNA glycosylase</fullName>
        <ecNumber evidence="4 14">3.2.2.31</ecNumber>
    </recommendedName>
</protein>
<keyword evidence="7" id="KW-0479">Metal-binding</keyword>
<dbReference type="PANTHER" id="PTHR42944:SF1">
    <property type="entry name" value="ADENINE DNA GLYCOSYLASE"/>
    <property type="match status" value="1"/>
</dbReference>
<dbReference type="InterPro" id="IPR015797">
    <property type="entry name" value="NUDIX_hydrolase-like_dom_sf"/>
</dbReference>
<evidence type="ECO:0000256" key="11">
    <source>
        <dbReference type="ARBA" id="ARBA00023014"/>
    </source>
</evidence>
<keyword evidence="6" id="KW-0004">4Fe-4S</keyword>
<dbReference type="GO" id="GO:0006284">
    <property type="term" value="P:base-excision repair"/>
    <property type="evidence" value="ECO:0007669"/>
    <property type="project" value="UniProtKB-UniRule"/>
</dbReference>
<dbReference type="PROSITE" id="PS01155">
    <property type="entry name" value="ENDONUCLEASE_III_2"/>
    <property type="match status" value="1"/>
</dbReference>
<comment type="catalytic activity">
    <reaction evidence="1 14">
        <text>Hydrolyzes free adenine bases from 7,8-dihydro-8-oxoguanine:adenine mismatched double-stranded DNA, leaving an apurinic site.</text>
        <dbReference type="EC" id="3.2.2.31"/>
    </reaction>
</comment>
<dbReference type="NCBIfam" id="TIGR01084">
    <property type="entry name" value="mutY"/>
    <property type="match status" value="1"/>
</dbReference>
<comment type="function">
    <text evidence="2">Adenine glycosylase active on G-A mispairs. MutY also corrects error-prone DNA synthesis past GO lesions which are due to the oxidatively damaged form of guanine: 7,8-dihydro-8-oxoguanine (8-oxo-dGTP).</text>
</comment>
<dbReference type="InterPro" id="IPR044298">
    <property type="entry name" value="MIG/MutY"/>
</dbReference>
<comment type="similarity">
    <text evidence="3 14">Belongs to the Nth/MutY family.</text>
</comment>
<dbReference type="InterPro" id="IPR029119">
    <property type="entry name" value="MutY_C"/>
</dbReference>
<reference evidence="16 17" key="1">
    <citation type="submission" date="2018-08" db="EMBL/GenBank/DDBJ databases">
        <title>Recombination of ecologically and evolutionarily significant loci maintains genetic cohesion in the Pseudomonas syringae species complex.</title>
        <authorList>
            <person name="Dillon M."/>
            <person name="Thakur S."/>
            <person name="Almeida R.N.D."/>
            <person name="Weir B.S."/>
            <person name="Guttman D.S."/>
        </authorList>
    </citation>
    <scope>NUCLEOTIDE SEQUENCE [LARGE SCALE GENOMIC DNA]</scope>
    <source>
        <strain evidence="16 17">ICMP 12341</strain>
    </source>
</reference>
<evidence type="ECO:0000256" key="8">
    <source>
        <dbReference type="ARBA" id="ARBA00022763"/>
    </source>
</evidence>
<dbReference type="Proteomes" id="UP000271468">
    <property type="component" value="Unassembled WGS sequence"/>
</dbReference>
<dbReference type="InterPro" id="IPR005760">
    <property type="entry name" value="A/G_AdeGlyc_MutY"/>
</dbReference>
<keyword evidence="12" id="KW-0234">DNA repair</keyword>
<evidence type="ECO:0000256" key="9">
    <source>
        <dbReference type="ARBA" id="ARBA00022801"/>
    </source>
</evidence>
<evidence type="ECO:0000256" key="4">
    <source>
        <dbReference type="ARBA" id="ARBA00012045"/>
    </source>
</evidence>
<dbReference type="Gene3D" id="3.90.79.10">
    <property type="entry name" value="Nucleoside Triphosphate Pyrophosphohydrolase"/>
    <property type="match status" value="1"/>
</dbReference>
<keyword evidence="13 14" id="KW-0326">Glycosidase</keyword>
<dbReference type="AlphaFoldDB" id="A0A0P9LIL7"/>
<dbReference type="Pfam" id="PF00730">
    <property type="entry name" value="HhH-GPD"/>
    <property type="match status" value="1"/>
</dbReference>
<evidence type="ECO:0000256" key="13">
    <source>
        <dbReference type="ARBA" id="ARBA00023295"/>
    </source>
</evidence>
<dbReference type="GO" id="GO:0034039">
    <property type="term" value="F:8-oxo-7,8-dihydroguanine DNA N-glycosylase activity"/>
    <property type="evidence" value="ECO:0007669"/>
    <property type="project" value="TreeGrafter"/>
</dbReference>
<dbReference type="EMBL" id="RBOV01000301">
    <property type="protein sequence ID" value="RMN09024.1"/>
    <property type="molecule type" value="Genomic_DNA"/>
</dbReference>
<name>A0A0P9LIL7_9PSED</name>
<accession>A0A0P9LIL7</accession>
<keyword evidence="9" id="KW-0378">Hydrolase</keyword>
<evidence type="ECO:0000256" key="1">
    <source>
        <dbReference type="ARBA" id="ARBA00000843"/>
    </source>
</evidence>
<organism evidence="16 17">
    <name type="scientific">Pseudomonas syringae pv. coriandricola</name>
    <dbReference type="NCBI Taxonomy" id="264453"/>
    <lineage>
        <taxon>Bacteria</taxon>
        <taxon>Pseudomonadati</taxon>
        <taxon>Pseudomonadota</taxon>
        <taxon>Gammaproteobacteria</taxon>
        <taxon>Pseudomonadales</taxon>
        <taxon>Pseudomonadaceae</taxon>
        <taxon>Pseudomonas</taxon>
    </lineage>
</organism>
<dbReference type="CDD" id="cd00056">
    <property type="entry name" value="ENDO3c"/>
    <property type="match status" value="1"/>
</dbReference>
<keyword evidence="11" id="KW-0411">Iron-sulfur</keyword>
<evidence type="ECO:0000256" key="5">
    <source>
        <dbReference type="ARBA" id="ARBA00022023"/>
    </source>
</evidence>
<dbReference type="PANTHER" id="PTHR42944">
    <property type="entry name" value="ADENINE DNA GLYCOSYLASE"/>
    <property type="match status" value="1"/>
</dbReference>
<feature type="domain" description="HhH-GPD" evidence="15">
    <location>
        <begin position="61"/>
        <end position="212"/>
    </location>
</feature>
<sequence length="377" mass="42367">MQALRNASSQRTYIPTTRTLPAMQPEQFSSAVLDWYDRHGRHDLPWQQGITPYRVWVSEIMLQQTQVSTVLNYFDRFMEALPTVQALAEAPEDEVLHLWTGLGYYTRARNLQKTAKIVVADHDGEFPRDVEKLILLPGIGLSTAGAIASLSMGLRAPILDGNVKRVLARFTAQEGYPGEPKVAKQLWATAERFTPYSRVNNYTQAMMDLGATLCTRSKPSCLLCPLERGCQAHLLGLETRYPIPKPRKTVPQKRTLMPMLANREGAILLYRRPSSGLWGGLWSLPELDDFADLKHLATQHALELGEHHELPGLIHTFSHFQLSIEPWLIEVQESAHHVAEADWLWYNLATPPRLGLAAPVKKLLKRAADVLNAGESS</sequence>
<dbReference type="InterPro" id="IPR004036">
    <property type="entry name" value="Endonuclease-III-like_CS2"/>
</dbReference>
<evidence type="ECO:0000256" key="6">
    <source>
        <dbReference type="ARBA" id="ARBA00022485"/>
    </source>
</evidence>
<dbReference type="FunFam" id="1.10.340.30:FF:000002">
    <property type="entry name" value="Adenine DNA glycosylase"/>
    <property type="match status" value="1"/>
</dbReference>
<dbReference type="GO" id="GO:0051539">
    <property type="term" value="F:4 iron, 4 sulfur cluster binding"/>
    <property type="evidence" value="ECO:0007669"/>
    <property type="project" value="UniProtKB-UniRule"/>
</dbReference>
<keyword evidence="8 14" id="KW-0227">DNA damage</keyword>
<dbReference type="InterPro" id="IPR011257">
    <property type="entry name" value="DNA_glycosylase"/>
</dbReference>
<dbReference type="Gene3D" id="1.10.1670.10">
    <property type="entry name" value="Helix-hairpin-Helix base-excision DNA repair enzymes (C-terminal)"/>
    <property type="match status" value="1"/>
</dbReference>
<evidence type="ECO:0000313" key="17">
    <source>
        <dbReference type="Proteomes" id="UP000271468"/>
    </source>
</evidence>
<dbReference type="Pfam" id="PF14815">
    <property type="entry name" value="NUDIX_4"/>
    <property type="match status" value="1"/>
</dbReference>
<dbReference type="EC" id="3.2.2.31" evidence="4 14"/>
<proteinExistence type="inferred from homology"/>
<dbReference type="SUPFAM" id="SSF55811">
    <property type="entry name" value="Nudix"/>
    <property type="match status" value="1"/>
</dbReference>
<comment type="caution">
    <text evidence="16">The sequence shown here is derived from an EMBL/GenBank/DDBJ whole genome shotgun (WGS) entry which is preliminary data.</text>
</comment>
<evidence type="ECO:0000256" key="7">
    <source>
        <dbReference type="ARBA" id="ARBA00022723"/>
    </source>
</evidence>
<dbReference type="SUPFAM" id="SSF48150">
    <property type="entry name" value="DNA-glycosylase"/>
    <property type="match status" value="1"/>
</dbReference>
<dbReference type="GO" id="GO:0006298">
    <property type="term" value="P:mismatch repair"/>
    <property type="evidence" value="ECO:0007669"/>
    <property type="project" value="TreeGrafter"/>
</dbReference>
<dbReference type="Gene3D" id="1.10.340.30">
    <property type="entry name" value="Hypothetical protein, domain 2"/>
    <property type="match status" value="1"/>
</dbReference>
<evidence type="ECO:0000313" key="16">
    <source>
        <dbReference type="EMBL" id="RMN09024.1"/>
    </source>
</evidence>
<evidence type="ECO:0000256" key="10">
    <source>
        <dbReference type="ARBA" id="ARBA00023004"/>
    </source>
</evidence>
<dbReference type="GO" id="GO:0000701">
    <property type="term" value="F:purine-specific mismatch base pair DNA N-glycosylase activity"/>
    <property type="evidence" value="ECO:0007669"/>
    <property type="project" value="UniProtKB-EC"/>
</dbReference>
<dbReference type="CDD" id="cd03431">
    <property type="entry name" value="NUDIX_DNA_Glycosylase_C-MutY"/>
    <property type="match status" value="1"/>
</dbReference>
<evidence type="ECO:0000256" key="2">
    <source>
        <dbReference type="ARBA" id="ARBA00002933"/>
    </source>
</evidence>
<evidence type="ECO:0000256" key="14">
    <source>
        <dbReference type="RuleBase" id="RU365096"/>
    </source>
</evidence>
<gene>
    <name evidence="16" type="ORF">ALQ65_02387</name>
</gene>
<dbReference type="InterPro" id="IPR003265">
    <property type="entry name" value="HhH-GPD_domain"/>
</dbReference>
<evidence type="ECO:0000256" key="3">
    <source>
        <dbReference type="ARBA" id="ARBA00008343"/>
    </source>
</evidence>
<dbReference type="GO" id="GO:0032357">
    <property type="term" value="F:oxidized purine DNA binding"/>
    <property type="evidence" value="ECO:0007669"/>
    <property type="project" value="TreeGrafter"/>
</dbReference>
<dbReference type="NCBIfam" id="NF008132">
    <property type="entry name" value="PRK10880.1"/>
    <property type="match status" value="1"/>
</dbReference>
<keyword evidence="10 14" id="KW-0408">Iron</keyword>
<dbReference type="InterPro" id="IPR023170">
    <property type="entry name" value="HhH_base_excis_C"/>
</dbReference>